<comment type="subcellular location">
    <subcellularLocation>
        <location evidence="1">Membrane</location>
        <topology evidence="1">Multi-pass membrane protein</topology>
    </subcellularLocation>
</comment>
<dbReference type="GeneID" id="106805172"/>
<accession>A0ABM1DQD2</accession>
<dbReference type="PANTHER" id="PTHR11003">
    <property type="entry name" value="POTASSIUM CHANNEL, SUBFAMILY K"/>
    <property type="match status" value="1"/>
</dbReference>
<keyword evidence="2 8" id="KW-0813">Transport</keyword>
<feature type="compositionally biased region" description="Polar residues" evidence="9">
    <location>
        <begin position="8"/>
        <end position="20"/>
    </location>
</feature>
<keyword evidence="4 10" id="KW-1133">Transmembrane helix</keyword>
<reference evidence="13" key="1">
    <citation type="submission" date="2025-08" db="UniProtKB">
        <authorList>
            <consortium name="RefSeq"/>
        </authorList>
    </citation>
    <scope>IDENTIFICATION</scope>
</reference>
<keyword evidence="12" id="KW-1185">Reference proteome</keyword>
<gene>
    <name evidence="13" type="primary">LOC106805172</name>
</gene>
<evidence type="ECO:0000256" key="2">
    <source>
        <dbReference type="ARBA" id="ARBA00022448"/>
    </source>
</evidence>
<evidence type="ECO:0000259" key="11">
    <source>
        <dbReference type="Pfam" id="PF07885"/>
    </source>
</evidence>
<evidence type="ECO:0000313" key="12">
    <source>
        <dbReference type="Proteomes" id="UP000695022"/>
    </source>
</evidence>
<evidence type="ECO:0000256" key="5">
    <source>
        <dbReference type="ARBA" id="ARBA00023065"/>
    </source>
</evidence>
<dbReference type="InterPro" id="IPR003280">
    <property type="entry name" value="2pore_dom_K_chnl"/>
</dbReference>
<feature type="transmembrane region" description="Helical" evidence="10">
    <location>
        <begin position="95"/>
        <end position="116"/>
    </location>
</feature>
<feature type="domain" description="Potassium channel" evidence="11">
    <location>
        <begin position="404"/>
        <end position="466"/>
    </location>
</feature>
<dbReference type="InterPro" id="IPR013099">
    <property type="entry name" value="K_chnl_dom"/>
</dbReference>
<evidence type="ECO:0000313" key="13">
    <source>
        <dbReference type="RefSeq" id="XP_014662153.1"/>
    </source>
</evidence>
<feature type="compositionally biased region" description="Low complexity" evidence="9">
    <location>
        <begin position="48"/>
        <end position="58"/>
    </location>
</feature>
<evidence type="ECO:0000256" key="7">
    <source>
        <dbReference type="ARBA" id="ARBA00023303"/>
    </source>
</evidence>
<dbReference type="Proteomes" id="UP000695022">
    <property type="component" value="Unplaced"/>
</dbReference>
<feature type="transmembrane region" description="Helical" evidence="10">
    <location>
        <begin position="248"/>
        <end position="269"/>
    </location>
</feature>
<evidence type="ECO:0000256" key="6">
    <source>
        <dbReference type="ARBA" id="ARBA00023136"/>
    </source>
</evidence>
<feature type="region of interest" description="Disordered" evidence="9">
    <location>
        <begin position="1"/>
        <end position="66"/>
    </location>
</feature>
<name>A0ABM1DQD2_PRICU</name>
<sequence length="477" mass="53591">MSFYGASKPSTKRSVSTAPTPNEARRRQVRPISYPAYMRPRSTYVPQASSSSRASSHRPAPPSKQTSLLPLLERPLYCPSFDTVKHVLHDWSRKWFTHVLLIALLVGYCFLGGYLFRHFELGHEQAQKNAMLEAHRELLGVHENLTLHYVELITEHLWQKVLNMNIFSNDQFNVDDSLVAELDTMLNRYQLLTIESGLDEPNLNITSRHDLDEDWNLMGSVFFAATIITTIGYGHIAPKTLNGRCFCMAYAVIGMPILLIVLTDIGKLFTRAIKYVWSFARRFYQLRAIKKLRSAVHDETAIVRETAQKGADLARKGADKAMDIGITAVEKTKEAAEKAADTVTGRKKSIDTTIEETGFDAKKEETKKAAKAEEEASLDGDDGTMVEFVVDDEFNLPISIALLLMVIYMFIGAVIFTVGEKDWDYLTAFYFCFISLSTIGLGDVVPKDKAFHDAMAGVYVLLAIRLSFSLFNGDQLS</sequence>
<dbReference type="Pfam" id="PF07885">
    <property type="entry name" value="Ion_trans_2"/>
    <property type="match status" value="2"/>
</dbReference>
<feature type="transmembrane region" description="Helical" evidence="10">
    <location>
        <begin position="425"/>
        <end position="442"/>
    </location>
</feature>
<keyword evidence="6 10" id="KW-0472">Membrane</keyword>
<feature type="domain" description="Potassium channel" evidence="11">
    <location>
        <begin position="212"/>
        <end position="270"/>
    </location>
</feature>
<evidence type="ECO:0000256" key="9">
    <source>
        <dbReference type="SAM" id="MobiDB-lite"/>
    </source>
</evidence>
<keyword evidence="5 8" id="KW-0406">Ion transport</keyword>
<comment type="similarity">
    <text evidence="8">Belongs to the two pore domain potassium channel (TC 1.A.1.8) family.</text>
</comment>
<dbReference type="PRINTS" id="PR01333">
    <property type="entry name" value="2POREKCHANEL"/>
</dbReference>
<evidence type="ECO:0000256" key="8">
    <source>
        <dbReference type="RuleBase" id="RU003857"/>
    </source>
</evidence>
<proteinExistence type="inferred from homology"/>
<dbReference type="RefSeq" id="XP_014662153.1">
    <property type="nucleotide sequence ID" value="XM_014806667.1"/>
</dbReference>
<dbReference type="SUPFAM" id="SSF81324">
    <property type="entry name" value="Voltage-gated potassium channels"/>
    <property type="match status" value="2"/>
</dbReference>
<dbReference type="Gene3D" id="1.10.287.70">
    <property type="match status" value="1"/>
</dbReference>
<evidence type="ECO:0000256" key="10">
    <source>
        <dbReference type="SAM" id="Phobius"/>
    </source>
</evidence>
<feature type="transmembrane region" description="Helical" evidence="10">
    <location>
        <begin position="400"/>
        <end position="419"/>
    </location>
</feature>
<organism evidence="12 13">
    <name type="scientific">Priapulus caudatus</name>
    <name type="common">Priapulid worm</name>
    <dbReference type="NCBI Taxonomy" id="37621"/>
    <lineage>
        <taxon>Eukaryota</taxon>
        <taxon>Metazoa</taxon>
        <taxon>Ecdysozoa</taxon>
        <taxon>Scalidophora</taxon>
        <taxon>Priapulida</taxon>
        <taxon>Priapulimorpha</taxon>
        <taxon>Priapulimorphida</taxon>
        <taxon>Priapulidae</taxon>
        <taxon>Priapulus</taxon>
    </lineage>
</organism>
<evidence type="ECO:0000256" key="4">
    <source>
        <dbReference type="ARBA" id="ARBA00022989"/>
    </source>
</evidence>
<keyword evidence="7 8" id="KW-0407">Ion channel</keyword>
<keyword evidence="3 8" id="KW-0812">Transmembrane</keyword>
<feature type="transmembrane region" description="Helical" evidence="10">
    <location>
        <begin position="215"/>
        <end position="236"/>
    </location>
</feature>
<dbReference type="PANTHER" id="PTHR11003:SF335">
    <property type="entry name" value="POTASSIUM CHANNEL DOMAIN-CONTAINING PROTEIN"/>
    <property type="match status" value="1"/>
</dbReference>
<evidence type="ECO:0000256" key="3">
    <source>
        <dbReference type="ARBA" id="ARBA00022692"/>
    </source>
</evidence>
<protein>
    <submittedName>
        <fullName evidence="13">Potassium channel subfamily K member 18-like</fullName>
    </submittedName>
</protein>
<evidence type="ECO:0000256" key="1">
    <source>
        <dbReference type="ARBA" id="ARBA00004141"/>
    </source>
</evidence>